<dbReference type="OrthoDB" id="200286at2"/>
<sequence length="207" mass="23480">MAKEIAVLVNERQVTAGINEPGILVVYAKENTVWTPVRQMSVSFDYGQGLVGLRKKMTELIAFLQQCKTFIALAVQGVPYFELEKAQVNVWEIEGKPESFLDEVWERERELATQKITVVKPSVESFIEEPSCGHYFVNLTKVQQNNAGVTSKQVLLPLLRKGKFETIGIQCKHIPPWLEAELMEKKLNYTVERINANEVKVNISSRG</sequence>
<evidence type="ECO:0000313" key="1">
    <source>
        <dbReference type="EMBL" id="SEP33028.1"/>
    </source>
</evidence>
<dbReference type="STRING" id="112903.SAMN04490178_11913"/>
<reference evidence="1 2" key="1">
    <citation type="submission" date="2016-10" db="EMBL/GenBank/DDBJ databases">
        <authorList>
            <person name="de Groot N.N."/>
        </authorList>
    </citation>
    <scope>NUCLEOTIDE SEQUENCE [LARGE SCALE GENOMIC DNA]</scope>
    <source>
        <strain evidence="1 2">DSM 13305</strain>
    </source>
</reference>
<evidence type="ECO:0000313" key="2">
    <source>
        <dbReference type="Proteomes" id="UP000198847"/>
    </source>
</evidence>
<proteinExistence type="predicted"/>
<dbReference type="EMBL" id="FODY01000019">
    <property type="protein sequence ID" value="SEP33028.1"/>
    <property type="molecule type" value="Genomic_DNA"/>
</dbReference>
<gene>
    <name evidence="1" type="ORF">SAMN04490178_11913</name>
</gene>
<accession>A0A1H8X0Z8</accession>
<organism evidence="1 2">
    <name type="scientific">Propionispora vibrioides</name>
    <dbReference type="NCBI Taxonomy" id="112903"/>
    <lineage>
        <taxon>Bacteria</taxon>
        <taxon>Bacillati</taxon>
        <taxon>Bacillota</taxon>
        <taxon>Negativicutes</taxon>
        <taxon>Selenomonadales</taxon>
        <taxon>Sporomusaceae</taxon>
        <taxon>Propionispora</taxon>
    </lineage>
</organism>
<dbReference type="RefSeq" id="WP_091748896.1">
    <property type="nucleotide sequence ID" value="NZ_FODY01000019.1"/>
</dbReference>
<dbReference type="AlphaFoldDB" id="A0A1H8X0Z8"/>
<dbReference type="Pfam" id="PF09582">
    <property type="entry name" value="AnfO_nitrog"/>
    <property type="match status" value="1"/>
</dbReference>
<dbReference type="Proteomes" id="UP000198847">
    <property type="component" value="Unassembled WGS sequence"/>
</dbReference>
<keyword evidence="2" id="KW-1185">Reference proteome</keyword>
<name>A0A1H8X0Z8_9FIRM</name>
<protein>
    <submittedName>
        <fullName evidence="1">Fe-only nitrogenase accessory protein AnfO</fullName>
    </submittedName>
</protein>
<dbReference type="InterPro" id="IPR014287">
    <property type="entry name" value="Nase_Fe-Fe_AnfO"/>
</dbReference>